<name>A0AAV4DLQ5_9GAST</name>
<dbReference type="GO" id="GO:1902936">
    <property type="term" value="F:phosphatidylinositol bisphosphate binding"/>
    <property type="evidence" value="ECO:0007669"/>
    <property type="project" value="TreeGrafter"/>
</dbReference>
<comment type="caution">
    <text evidence="2">The sequence shown here is derived from an EMBL/GenBank/DDBJ whole genome shotgun (WGS) entry which is preliminary data.</text>
</comment>
<protein>
    <submittedName>
        <fullName evidence="2">Alpha-tocopherol transfer protein-like</fullName>
    </submittedName>
</protein>
<feature type="domain" description="CRAL-TRIO" evidence="1">
    <location>
        <begin position="102"/>
        <end position="263"/>
    </location>
</feature>
<proteinExistence type="predicted"/>
<organism evidence="2 3">
    <name type="scientific">Plakobranchus ocellatus</name>
    <dbReference type="NCBI Taxonomy" id="259542"/>
    <lineage>
        <taxon>Eukaryota</taxon>
        <taxon>Metazoa</taxon>
        <taxon>Spiralia</taxon>
        <taxon>Lophotrochozoa</taxon>
        <taxon>Mollusca</taxon>
        <taxon>Gastropoda</taxon>
        <taxon>Heterobranchia</taxon>
        <taxon>Euthyneura</taxon>
        <taxon>Panpulmonata</taxon>
        <taxon>Sacoglossa</taxon>
        <taxon>Placobranchoidea</taxon>
        <taxon>Plakobranchidae</taxon>
        <taxon>Plakobranchus</taxon>
    </lineage>
</organism>
<dbReference type="InterPro" id="IPR036273">
    <property type="entry name" value="CRAL/TRIO_N_dom_sf"/>
</dbReference>
<evidence type="ECO:0000313" key="3">
    <source>
        <dbReference type="Proteomes" id="UP000735302"/>
    </source>
</evidence>
<dbReference type="Gene3D" id="1.20.5.1200">
    <property type="entry name" value="Alpha-tocopherol transfer"/>
    <property type="match status" value="1"/>
</dbReference>
<dbReference type="Gene3D" id="3.40.525.10">
    <property type="entry name" value="CRAL-TRIO lipid binding domain"/>
    <property type="match status" value="1"/>
</dbReference>
<gene>
    <name evidence="2" type="ORF">PoB_007141100</name>
</gene>
<evidence type="ECO:0000259" key="1">
    <source>
        <dbReference type="PROSITE" id="PS50191"/>
    </source>
</evidence>
<evidence type="ECO:0000313" key="2">
    <source>
        <dbReference type="EMBL" id="GFO44906.1"/>
    </source>
</evidence>
<dbReference type="Gene3D" id="1.10.8.20">
    <property type="entry name" value="N-terminal domain of phosphatidylinositol transfer protein sec14p"/>
    <property type="match status" value="1"/>
</dbReference>
<dbReference type="PROSITE" id="PS50191">
    <property type="entry name" value="CRAL_TRIO"/>
    <property type="match status" value="1"/>
</dbReference>
<reference evidence="2 3" key="1">
    <citation type="journal article" date="2021" name="Elife">
        <title>Chloroplast acquisition without the gene transfer in kleptoplastic sea slugs, Plakobranchus ocellatus.</title>
        <authorList>
            <person name="Maeda T."/>
            <person name="Takahashi S."/>
            <person name="Yoshida T."/>
            <person name="Shimamura S."/>
            <person name="Takaki Y."/>
            <person name="Nagai Y."/>
            <person name="Toyoda A."/>
            <person name="Suzuki Y."/>
            <person name="Arimoto A."/>
            <person name="Ishii H."/>
            <person name="Satoh N."/>
            <person name="Nishiyama T."/>
            <person name="Hasebe M."/>
            <person name="Maruyama T."/>
            <person name="Minagawa J."/>
            <person name="Obokata J."/>
            <person name="Shigenobu S."/>
        </authorList>
    </citation>
    <scope>NUCLEOTIDE SEQUENCE [LARGE SCALE GENOMIC DNA]</scope>
</reference>
<dbReference type="Pfam" id="PF00650">
    <property type="entry name" value="CRAL_TRIO"/>
    <property type="match status" value="1"/>
</dbReference>
<dbReference type="GO" id="GO:0016020">
    <property type="term" value="C:membrane"/>
    <property type="evidence" value="ECO:0007669"/>
    <property type="project" value="TreeGrafter"/>
</dbReference>
<dbReference type="EMBL" id="BLXT01007982">
    <property type="protein sequence ID" value="GFO44906.1"/>
    <property type="molecule type" value="Genomic_DNA"/>
</dbReference>
<accession>A0AAV4DLQ5</accession>
<dbReference type="CDD" id="cd00170">
    <property type="entry name" value="SEC14"/>
    <property type="match status" value="1"/>
</dbReference>
<dbReference type="PANTHER" id="PTHR10174">
    <property type="entry name" value="ALPHA-TOCOPHEROL TRANSFER PROTEIN-RELATED"/>
    <property type="match status" value="1"/>
</dbReference>
<dbReference type="InterPro" id="IPR011074">
    <property type="entry name" value="CRAL/TRIO_N_dom"/>
</dbReference>
<keyword evidence="3" id="KW-1185">Reference proteome</keyword>
<dbReference type="InterPro" id="IPR001251">
    <property type="entry name" value="CRAL-TRIO_dom"/>
</dbReference>
<dbReference type="PRINTS" id="PR00180">
    <property type="entry name" value="CRETINALDHBP"/>
</dbReference>
<dbReference type="SMART" id="SM01100">
    <property type="entry name" value="CRAL_TRIO_N"/>
    <property type="match status" value="1"/>
</dbReference>
<dbReference type="PANTHER" id="PTHR10174:SF130">
    <property type="entry name" value="ALPHA-TOCOPHEROL TRANSFER PROTEIN-LIKE"/>
    <property type="match status" value="1"/>
</dbReference>
<dbReference type="Proteomes" id="UP000735302">
    <property type="component" value="Unassembled WGS sequence"/>
</dbReference>
<sequence length="318" mass="36239">DSTLTMASASSSYKCTLDPEVLGKAKKELNEEPDTRLIEVKNLAKRLEKVPGLQPRLDVSFLLKFLRARKFDQQRTFELVKNYYQVRVDESEMFDDLRPSRVKHIIDAGVVEVLSGRDVNGCAVVVLRPGRWDPDRYPITDIPKTVYLVLMFLLEDETTQVHGVRFINNMIGLTMKHASHVGPSFAKKITGVIQNVVPMRFKKLDYVNEPTFFDVIFAIVKQFMKEKLLKRISMNGSKLENIHATVSPDILPKDLGGQVEPHSNNAWMERFLASDQMFIEDNKYGFVKMNLKKDKKKDGKTEDADIAGLGGTFKKLEV</sequence>
<feature type="non-terminal residue" evidence="2">
    <location>
        <position position="1"/>
    </location>
</feature>
<dbReference type="AlphaFoldDB" id="A0AAV4DLQ5"/>
<dbReference type="SUPFAM" id="SSF46938">
    <property type="entry name" value="CRAL/TRIO N-terminal domain"/>
    <property type="match status" value="1"/>
</dbReference>
<dbReference type="SUPFAM" id="SSF52087">
    <property type="entry name" value="CRAL/TRIO domain"/>
    <property type="match status" value="1"/>
</dbReference>
<dbReference type="InterPro" id="IPR036865">
    <property type="entry name" value="CRAL-TRIO_dom_sf"/>
</dbReference>
<dbReference type="SMART" id="SM00516">
    <property type="entry name" value="SEC14"/>
    <property type="match status" value="1"/>
</dbReference>